<accession>A0A7T5JPN0</accession>
<dbReference type="Pfam" id="PF02518">
    <property type="entry name" value="HATPase_c"/>
    <property type="match status" value="1"/>
</dbReference>
<feature type="domain" description="Histidine kinase" evidence="10">
    <location>
        <begin position="96"/>
        <end position="299"/>
    </location>
</feature>
<dbReference type="InterPro" id="IPR005467">
    <property type="entry name" value="His_kinase_dom"/>
</dbReference>
<dbReference type="EMBL" id="CP073708">
    <property type="protein sequence ID" value="QUO42475.1"/>
    <property type="molecule type" value="Genomic_DNA"/>
</dbReference>
<dbReference type="PANTHER" id="PTHR43065:SF53">
    <property type="entry name" value="SPORULATION KINASE B"/>
    <property type="match status" value="1"/>
</dbReference>
<dbReference type="InterPro" id="IPR036097">
    <property type="entry name" value="HisK_dim/P_sf"/>
</dbReference>
<feature type="transmembrane region" description="Helical" evidence="9">
    <location>
        <begin position="53"/>
        <end position="71"/>
    </location>
</feature>
<evidence type="ECO:0000256" key="2">
    <source>
        <dbReference type="ARBA" id="ARBA00012438"/>
    </source>
</evidence>
<keyword evidence="9" id="KW-0812">Transmembrane</keyword>
<name>A0A7T5JPN0_9BACL</name>
<evidence type="ECO:0000256" key="1">
    <source>
        <dbReference type="ARBA" id="ARBA00000085"/>
    </source>
</evidence>
<dbReference type="AlphaFoldDB" id="A0A7T5JPN0"/>
<dbReference type="GO" id="GO:0005524">
    <property type="term" value="F:ATP binding"/>
    <property type="evidence" value="ECO:0007669"/>
    <property type="project" value="UniProtKB-KW"/>
</dbReference>
<dbReference type="Proteomes" id="UP000677234">
    <property type="component" value="Chromosome"/>
</dbReference>
<dbReference type="EC" id="2.7.13.3" evidence="2"/>
<gene>
    <name evidence="11" type="ORF">JD108_05945</name>
    <name evidence="12" type="ORF">KDJ56_05625</name>
</gene>
<evidence type="ECO:0000259" key="10">
    <source>
        <dbReference type="PROSITE" id="PS50109"/>
    </source>
</evidence>
<evidence type="ECO:0000313" key="13">
    <source>
        <dbReference type="Proteomes" id="UP000595847"/>
    </source>
</evidence>
<dbReference type="InterPro" id="IPR004358">
    <property type="entry name" value="Sig_transdc_His_kin-like_C"/>
</dbReference>
<dbReference type="InterPro" id="IPR003594">
    <property type="entry name" value="HATPase_dom"/>
</dbReference>
<dbReference type="InterPro" id="IPR036890">
    <property type="entry name" value="HATPase_C_sf"/>
</dbReference>
<comment type="catalytic activity">
    <reaction evidence="1">
        <text>ATP + protein L-histidine = ADP + protein N-phospho-L-histidine.</text>
        <dbReference type="EC" id="2.7.13.3"/>
    </reaction>
</comment>
<sequence length="299" mass="32942">MVGQAERKPVPGHPFVDPAQFAERPLLAIILVYSLKDIPLETAVIRLESLSKFSIVAILAAVFYIYLLEFIRESILIRKQLVRAEKLKLISELAASVAHEVRNPLTVVRGFIQLMREDGNVTSREYMELVLSELDRAEYIISDYLSLAKPQAETSGKVGMAVTVTDVTALISSYAVIHKVEIQVNTEAGLYVCGNDVRIKQALLNLIKNAIESMPHGGILEIEARRSMDYVVIAIKDQGEGMTAAQIEKVGFPFYSTKEKGTGLGLMITSRIVEAMGGRLEFQSEAGKGTCVKVFLPAK</sequence>
<protein>
    <recommendedName>
        <fullName evidence="2">histidine kinase</fullName>
        <ecNumber evidence="2">2.7.13.3</ecNumber>
    </recommendedName>
</protein>
<evidence type="ECO:0000256" key="7">
    <source>
        <dbReference type="ARBA" id="ARBA00022840"/>
    </source>
</evidence>
<dbReference type="CDD" id="cd00075">
    <property type="entry name" value="HATPase"/>
    <property type="match status" value="1"/>
</dbReference>
<dbReference type="RefSeq" id="WP_198828975.1">
    <property type="nucleotide sequence ID" value="NZ_CP066308.1"/>
</dbReference>
<dbReference type="Pfam" id="PF00512">
    <property type="entry name" value="HisKA"/>
    <property type="match status" value="1"/>
</dbReference>
<reference evidence="12" key="2">
    <citation type="submission" date="2021-04" db="EMBL/GenBank/DDBJ databases">
        <title>Brevibacillus composti FJAT-54423, complete genome.</title>
        <authorList>
            <person name="Tang R."/>
        </authorList>
    </citation>
    <scope>NUCLEOTIDE SEQUENCE</scope>
    <source>
        <strain evidence="12">FJAT-54424</strain>
    </source>
</reference>
<dbReference type="InterPro" id="IPR003661">
    <property type="entry name" value="HisK_dim/P_dom"/>
</dbReference>
<dbReference type="Gene3D" id="1.10.287.130">
    <property type="match status" value="1"/>
</dbReference>
<evidence type="ECO:0000313" key="14">
    <source>
        <dbReference type="Proteomes" id="UP000677234"/>
    </source>
</evidence>
<evidence type="ECO:0000256" key="4">
    <source>
        <dbReference type="ARBA" id="ARBA00022679"/>
    </source>
</evidence>
<dbReference type="CDD" id="cd00082">
    <property type="entry name" value="HisKA"/>
    <property type="match status" value="1"/>
</dbReference>
<dbReference type="Gene3D" id="3.30.565.10">
    <property type="entry name" value="Histidine kinase-like ATPase, C-terminal domain"/>
    <property type="match status" value="1"/>
</dbReference>
<dbReference type="PANTHER" id="PTHR43065">
    <property type="entry name" value="SENSOR HISTIDINE KINASE"/>
    <property type="match status" value="1"/>
</dbReference>
<keyword evidence="7" id="KW-0067">ATP-binding</keyword>
<dbReference type="Proteomes" id="UP000595847">
    <property type="component" value="Chromosome"/>
</dbReference>
<keyword evidence="6 11" id="KW-0418">Kinase</keyword>
<evidence type="ECO:0000256" key="6">
    <source>
        <dbReference type="ARBA" id="ARBA00022777"/>
    </source>
</evidence>
<dbReference type="PRINTS" id="PR00344">
    <property type="entry name" value="BCTRLSENSOR"/>
</dbReference>
<keyword evidence="9" id="KW-1133">Transmembrane helix</keyword>
<evidence type="ECO:0000256" key="9">
    <source>
        <dbReference type="SAM" id="Phobius"/>
    </source>
</evidence>
<dbReference type="SMART" id="SM00388">
    <property type="entry name" value="HisKA"/>
    <property type="match status" value="1"/>
</dbReference>
<evidence type="ECO:0000256" key="5">
    <source>
        <dbReference type="ARBA" id="ARBA00022741"/>
    </source>
</evidence>
<dbReference type="SMART" id="SM00387">
    <property type="entry name" value="HATPase_c"/>
    <property type="match status" value="1"/>
</dbReference>
<keyword evidence="9" id="KW-0472">Membrane</keyword>
<keyword evidence="5" id="KW-0547">Nucleotide-binding</keyword>
<keyword evidence="14" id="KW-1185">Reference proteome</keyword>
<evidence type="ECO:0000256" key="8">
    <source>
        <dbReference type="ARBA" id="ARBA00023012"/>
    </source>
</evidence>
<keyword evidence="4" id="KW-0808">Transferase</keyword>
<keyword evidence="3" id="KW-0597">Phosphoprotein</keyword>
<dbReference type="SUPFAM" id="SSF47384">
    <property type="entry name" value="Homodimeric domain of signal transducing histidine kinase"/>
    <property type="match status" value="1"/>
</dbReference>
<evidence type="ECO:0000313" key="12">
    <source>
        <dbReference type="EMBL" id="QUO42475.1"/>
    </source>
</evidence>
<proteinExistence type="predicted"/>
<dbReference type="SUPFAM" id="SSF55874">
    <property type="entry name" value="ATPase domain of HSP90 chaperone/DNA topoisomerase II/histidine kinase"/>
    <property type="match status" value="1"/>
</dbReference>
<evidence type="ECO:0000313" key="11">
    <source>
        <dbReference type="EMBL" id="QQE75449.1"/>
    </source>
</evidence>
<dbReference type="GO" id="GO:0000155">
    <property type="term" value="F:phosphorelay sensor kinase activity"/>
    <property type="evidence" value="ECO:0007669"/>
    <property type="project" value="InterPro"/>
</dbReference>
<keyword evidence="8" id="KW-0902">Two-component regulatory system</keyword>
<organism evidence="11 13">
    <name type="scientific">Brevibacillus composti</name>
    <dbReference type="NCBI Taxonomy" id="2796470"/>
    <lineage>
        <taxon>Bacteria</taxon>
        <taxon>Bacillati</taxon>
        <taxon>Bacillota</taxon>
        <taxon>Bacilli</taxon>
        <taxon>Bacillales</taxon>
        <taxon>Paenibacillaceae</taxon>
        <taxon>Brevibacillus</taxon>
    </lineage>
</organism>
<dbReference type="PROSITE" id="PS50109">
    <property type="entry name" value="HIS_KIN"/>
    <property type="match status" value="1"/>
</dbReference>
<dbReference type="EMBL" id="CP066308">
    <property type="protein sequence ID" value="QQE75449.1"/>
    <property type="molecule type" value="Genomic_DNA"/>
</dbReference>
<dbReference type="KEGG" id="bcop:JD108_05945"/>
<reference evidence="11 13" key="1">
    <citation type="submission" date="2020-12" db="EMBL/GenBank/DDBJ databases">
        <title>strain FJAT-54423T represents a novel species of the genus Brevibacillus.</title>
        <authorList>
            <person name="Tang R."/>
        </authorList>
    </citation>
    <scope>NUCLEOTIDE SEQUENCE [LARGE SCALE GENOMIC DNA]</scope>
    <source>
        <strain evidence="11 13">FJAT-54423</strain>
    </source>
</reference>
<evidence type="ECO:0000256" key="3">
    <source>
        <dbReference type="ARBA" id="ARBA00022553"/>
    </source>
</evidence>